<dbReference type="OrthoDB" id="10018191at2759"/>
<dbReference type="SUPFAM" id="SSF57667">
    <property type="entry name" value="beta-beta-alpha zinc fingers"/>
    <property type="match status" value="1"/>
</dbReference>
<dbReference type="InterPro" id="IPR036236">
    <property type="entry name" value="Znf_C2H2_sf"/>
</dbReference>
<feature type="compositionally biased region" description="Polar residues" evidence="6">
    <location>
        <begin position="150"/>
        <end position="177"/>
    </location>
</feature>
<keyword evidence="2" id="KW-0677">Repeat</keyword>
<dbReference type="GO" id="GO:1990837">
    <property type="term" value="F:sequence-specific double-stranded DNA binding"/>
    <property type="evidence" value="ECO:0007669"/>
    <property type="project" value="UniProtKB-ARBA"/>
</dbReference>
<reference evidence="8 9" key="1">
    <citation type="journal article" date="2011" name="Proc. Natl. Acad. Sci. U.S.A.">
        <title>Evolutionary erosion of yeast sex chromosomes by mating-type switching accidents.</title>
        <authorList>
            <person name="Gordon J.L."/>
            <person name="Armisen D."/>
            <person name="Proux-Wera E."/>
            <person name="Oheigeartaigh S.S."/>
            <person name="Byrne K.P."/>
            <person name="Wolfe K.H."/>
        </authorList>
    </citation>
    <scope>NUCLEOTIDE SEQUENCE [LARGE SCALE GENOMIC DNA]</scope>
    <source>
        <strain evidence="9">ATCC 34711 / CBS 6284 / DSM 70876 / NBRC 10599 / NRRL Y-10934 / UCD 77-7</strain>
    </source>
</reference>
<evidence type="ECO:0000256" key="6">
    <source>
        <dbReference type="SAM" id="MobiDB-lite"/>
    </source>
</evidence>
<dbReference type="RefSeq" id="XP_004182452.1">
    <property type="nucleotide sequence ID" value="XM_004182404.1"/>
</dbReference>
<evidence type="ECO:0000313" key="8">
    <source>
        <dbReference type="EMBL" id="CCH62933.1"/>
    </source>
</evidence>
<dbReference type="HOGENOM" id="CLU_445626_0_0_1"/>
<dbReference type="InParanoid" id="I2H981"/>
<keyword evidence="4" id="KW-0862">Zinc</keyword>
<accession>I2H981</accession>
<dbReference type="FunFam" id="3.30.160.60:FF:000303">
    <property type="entry name" value="Zinc finger protein 41"/>
    <property type="match status" value="1"/>
</dbReference>
<dbReference type="KEGG" id="tbl:TBLA_0I02770"/>
<keyword evidence="1" id="KW-0479">Metal-binding</keyword>
<feature type="region of interest" description="Disordered" evidence="6">
    <location>
        <begin position="244"/>
        <end position="270"/>
    </location>
</feature>
<dbReference type="Proteomes" id="UP000002866">
    <property type="component" value="Chromosome 9"/>
</dbReference>
<evidence type="ECO:0000259" key="7">
    <source>
        <dbReference type="PROSITE" id="PS50157"/>
    </source>
</evidence>
<sequence>MLDPTLSNPNSKDNPIAISPNSNTTTTNTSAASRIENNTKILNIKNNSNSLNSTLSLMNSNGTNSGTDNTSPLLAHMNTSLNHSSNSINNSNNKSTTRATTTTTTTTTTTIFNNNNTATSLSVSNGPISLPPISSFDNLIKAAEKHYINKNPNSSDQTSNEKNSNSGNDVNNDQANGNKNSNSSVSSVVDRDLESILQQNNVPVTSRELPAPHQMLLQQQQQLHVQHQRQLQVQQLRLNQNHTPINTTTNSLNTSATTSTSTSPTTNNVETPVATTTTVTITPGKVSKPRKKRQCPICKGFFANLTTHKATHLTADERPHRCSICNRGFARNNDLIRHKKRHWKDEIKNNSKKAKSSNSSKTSNSNILSTSNLRVNSGGSNTSTSTVTPTPTPTPSTLESLQNTISQNVPIINPDNNNDINNTITSNNKSNINLNTNPNNEFNNNVNLTPNTNTNTPLHHNEINQSQFLDTNNILNSNINNYTSNSISSKNVNITGNNVNANTSDQLKSLHNIKGTYKCPYNSTLVKLDMEMYPFKAKSLNFQTLNCHQTGVFSRCDTFKNHLKALHFEYPQGTKRKDRLFSSGKCKHCGQNFPNVDVWLNYHVGKNCGYTYH</sequence>
<feature type="compositionally biased region" description="Low complexity" evidence="6">
    <location>
        <begin position="178"/>
        <end position="188"/>
    </location>
</feature>
<dbReference type="PROSITE" id="PS00028">
    <property type="entry name" value="ZINC_FINGER_C2H2_1"/>
    <property type="match status" value="1"/>
</dbReference>
<dbReference type="GO" id="GO:0008270">
    <property type="term" value="F:zinc ion binding"/>
    <property type="evidence" value="ECO:0007669"/>
    <property type="project" value="UniProtKB-KW"/>
</dbReference>
<evidence type="ECO:0000313" key="9">
    <source>
        <dbReference type="Proteomes" id="UP000002866"/>
    </source>
</evidence>
<feature type="region of interest" description="Disordered" evidence="6">
    <location>
        <begin position="1"/>
        <end position="30"/>
    </location>
</feature>
<organism evidence="8 9">
    <name type="scientific">Henningerozyma blattae (strain ATCC 34711 / CBS 6284 / DSM 70876 / NBRC 10599 / NRRL Y-10934 / UCD 77-7)</name>
    <name type="common">Yeast</name>
    <name type="synonym">Tetrapisispora blattae</name>
    <dbReference type="NCBI Taxonomy" id="1071380"/>
    <lineage>
        <taxon>Eukaryota</taxon>
        <taxon>Fungi</taxon>
        <taxon>Dikarya</taxon>
        <taxon>Ascomycota</taxon>
        <taxon>Saccharomycotina</taxon>
        <taxon>Saccharomycetes</taxon>
        <taxon>Saccharomycetales</taxon>
        <taxon>Saccharomycetaceae</taxon>
        <taxon>Henningerozyma</taxon>
    </lineage>
</organism>
<dbReference type="AlphaFoldDB" id="I2H981"/>
<evidence type="ECO:0000256" key="2">
    <source>
        <dbReference type="ARBA" id="ARBA00022737"/>
    </source>
</evidence>
<protein>
    <recommendedName>
        <fullName evidence="7">C2H2-type domain-containing protein</fullName>
    </recommendedName>
</protein>
<dbReference type="Gene3D" id="3.30.160.60">
    <property type="entry name" value="Classic Zinc Finger"/>
    <property type="match status" value="1"/>
</dbReference>
<dbReference type="PROSITE" id="PS50157">
    <property type="entry name" value="ZINC_FINGER_C2H2_2"/>
    <property type="match status" value="1"/>
</dbReference>
<feature type="compositionally biased region" description="Low complexity" evidence="6">
    <location>
        <begin position="356"/>
        <end position="389"/>
    </location>
</feature>
<feature type="region of interest" description="Disordered" evidence="6">
    <location>
        <begin position="81"/>
        <end position="118"/>
    </location>
</feature>
<dbReference type="eggNOG" id="KOG1721">
    <property type="taxonomic scope" value="Eukaryota"/>
</dbReference>
<evidence type="ECO:0000256" key="3">
    <source>
        <dbReference type="ARBA" id="ARBA00022771"/>
    </source>
</evidence>
<evidence type="ECO:0000256" key="5">
    <source>
        <dbReference type="PROSITE-ProRule" id="PRU00042"/>
    </source>
</evidence>
<gene>
    <name evidence="8" type="primary">TBLA0I02770</name>
    <name evidence="8" type="ORF">TBLA_0I02770</name>
</gene>
<dbReference type="GeneID" id="14498110"/>
<dbReference type="SMART" id="SM00355">
    <property type="entry name" value="ZnF_C2H2"/>
    <property type="match status" value="3"/>
</dbReference>
<keyword evidence="9" id="KW-1185">Reference proteome</keyword>
<feature type="compositionally biased region" description="Low complexity" evidence="6">
    <location>
        <begin position="21"/>
        <end position="30"/>
    </location>
</feature>
<proteinExistence type="predicted"/>
<keyword evidence="3 5" id="KW-0863">Zinc-finger</keyword>
<feature type="compositionally biased region" description="Polar residues" evidence="6">
    <location>
        <begin position="1"/>
        <end position="13"/>
    </location>
</feature>
<dbReference type="InterPro" id="IPR013087">
    <property type="entry name" value="Znf_C2H2_type"/>
</dbReference>
<evidence type="ECO:0000256" key="4">
    <source>
        <dbReference type="ARBA" id="ARBA00022833"/>
    </source>
</evidence>
<dbReference type="EMBL" id="HE806324">
    <property type="protein sequence ID" value="CCH62933.1"/>
    <property type="molecule type" value="Genomic_DNA"/>
</dbReference>
<feature type="region of interest" description="Disordered" evidence="6">
    <location>
        <begin position="340"/>
        <end position="399"/>
    </location>
</feature>
<feature type="domain" description="C2H2-type" evidence="7">
    <location>
        <begin position="320"/>
        <end position="347"/>
    </location>
</feature>
<evidence type="ECO:0000256" key="1">
    <source>
        <dbReference type="ARBA" id="ARBA00022723"/>
    </source>
</evidence>
<dbReference type="OMA" id="FEYPPRT"/>
<feature type="region of interest" description="Disordered" evidence="6">
    <location>
        <begin position="149"/>
        <end position="188"/>
    </location>
</feature>
<name>I2H981_HENB6</name>